<gene>
    <name evidence="1" type="ORF">METZ01_LOCUS326861</name>
</gene>
<dbReference type="AlphaFoldDB" id="A0A382PMD7"/>
<sequence length="25" mass="2921">HGGVEWKKLKKDTEDAISRLKKIIK</sequence>
<proteinExistence type="predicted"/>
<protein>
    <submittedName>
        <fullName evidence="1">Uncharacterized protein</fullName>
    </submittedName>
</protein>
<evidence type="ECO:0000313" key="1">
    <source>
        <dbReference type="EMBL" id="SVC74007.1"/>
    </source>
</evidence>
<dbReference type="EMBL" id="UINC01108132">
    <property type="protein sequence ID" value="SVC74007.1"/>
    <property type="molecule type" value="Genomic_DNA"/>
</dbReference>
<accession>A0A382PMD7</accession>
<organism evidence="1">
    <name type="scientific">marine metagenome</name>
    <dbReference type="NCBI Taxonomy" id="408172"/>
    <lineage>
        <taxon>unclassified sequences</taxon>
        <taxon>metagenomes</taxon>
        <taxon>ecological metagenomes</taxon>
    </lineage>
</organism>
<reference evidence="1" key="1">
    <citation type="submission" date="2018-05" db="EMBL/GenBank/DDBJ databases">
        <authorList>
            <person name="Lanie J.A."/>
            <person name="Ng W.-L."/>
            <person name="Kazmierczak K.M."/>
            <person name="Andrzejewski T.M."/>
            <person name="Davidsen T.M."/>
            <person name="Wayne K.J."/>
            <person name="Tettelin H."/>
            <person name="Glass J.I."/>
            <person name="Rusch D."/>
            <person name="Podicherti R."/>
            <person name="Tsui H.-C.T."/>
            <person name="Winkler M.E."/>
        </authorList>
    </citation>
    <scope>NUCLEOTIDE SEQUENCE</scope>
</reference>
<feature type="non-terminal residue" evidence="1">
    <location>
        <position position="1"/>
    </location>
</feature>
<name>A0A382PMD7_9ZZZZ</name>